<evidence type="ECO:0000313" key="2">
    <source>
        <dbReference type="Proteomes" id="UP000182840"/>
    </source>
</evidence>
<keyword evidence="2" id="KW-1185">Reference proteome</keyword>
<proteinExistence type="predicted"/>
<dbReference type="AlphaFoldDB" id="A0A1L3SWG3"/>
<name>A0A1L3SWG3_9HYPH</name>
<dbReference type="RefSeq" id="WP_072607128.1">
    <property type="nucleotide sequence ID" value="NZ_CP018171.1"/>
</dbReference>
<dbReference type="KEGG" id="meso:BSQ44_21460"/>
<dbReference type="STRING" id="1670800.BSQ44_21460"/>
<organism evidence="1 2">
    <name type="scientific">Aquibium oceanicum</name>
    <dbReference type="NCBI Taxonomy" id="1670800"/>
    <lineage>
        <taxon>Bacteria</taxon>
        <taxon>Pseudomonadati</taxon>
        <taxon>Pseudomonadota</taxon>
        <taxon>Alphaproteobacteria</taxon>
        <taxon>Hyphomicrobiales</taxon>
        <taxon>Phyllobacteriaceae</taxon>
        <taxon>Aquibium</taxon>
    </lineage>
</organism>
<gene>
    <name evidence="1" type="ORF">BSQ44_21460</name>
</gene>
<accession>A0A1L3SWG3</accession>
<evidence type="ECO:0000313" key="1">
    <source>
        <dbReference type="EMBL" id="APH73662.1"/>
    </source>
</evidence>
<dbReference type="OrthoDB" id="8101426at2"/>
<sequence>MHGRAREDRTQRRIIALLVSFAVLAERAAGRSFPVRWFVLVLLRHAQTVALAYVAEVMQASFIELEEQPETSFTAADAMLLCLRFRALAAVLGALLGPEARPDEDGARIVGTDRRAAPCVCLLLVVPGRAALRPPWHVPTRRSAGTLAP</sequence>
<dbReference type="EMBL" id="CP018171">
    <property type="protein sequence ID" value="APH73662.1"/>
    <property type="molecule type" value="Genomic_DNA"/>
</dbReference>
<reference evidence="2" key="1">
    <citation type="submission" date="2016-11" db="EMBL/GenBank/DDBJ databases">
        <title>Mesorhizobium oceanicum sp. nov., isolated from deep seawater in South China Sea.</title>
        <authorList>
            <person name="Fu G.-Y."/>
        </authorList>
    </citation>
    <scope>NUCLEOTIDE SEQUENCE [LARGE SCALE GENOMIC DNA]</scope>
    <source>
        <strain evidence="2">B7</strain>
    </source>
</reference>
<dbReference type="Proteomes" id="UP000182840">
    <property type="component" value="Chromosome"/>
</dbReference>
<protein>
    <submittedName>
        <fullName evidence="1">Uncharacterized protein</fullName>
    </submittedName>
</protein>